<dbReference type="KEGG" id="mmar:MODMU_2385"/>
<name>I4EWQ1_MODI5</name>
<organism evidence="1 2">
    <name type="scientific">Modestobacter italicus (strain DSM 44449 / CECT 9708 / BC 501)</name>
    <dbReference type="NCBI Taxonomy" id="2732864"/>
    <lineage>
        <taxon>Bacteria</taxon>
        <taxon>Bacillati</taxon>
        <taxon>Actinomycetota</taxon>
        <taxon>Actinomycetes</taxon>
        <taxon>Geodermatophilales</taxon>
        <taxon>Geodermatophilaceae</taxon>
        <taxon>Modestobacter</taxon>
    </lineage>
</organism>
<dbReference type="AlphaFoldDB" id="I4EWQ1"/>
<evidence type="ECO:0000313" key="2">
    <source>
        <dbReference type="Proteomes" id="UP000006461"/>
    </source>
</evidence>
<accession>I4EWQ1</accession>
<keyword evidence="2" id="KW-1185">Reference proteome</keyword>
<proteinExistence type="predicted"/>
<evidence type="ECO:0000313" key="1">
    <source>
        <dbReference type="EMBL" id="CCH87814.1"/>
    </source>
</evidence>
<gene>
    <name evidence="1" type="ordered locus">MODMU_2385</name>
</gene>
<dbReference type="EMBL" id="FO203431">
    <property type="protein sequence ID" value="CCH87814.1"/>
    <property type="molecule type" value="Genomic_DNA"/>
</dbReference>
<sequence>MPASKPLQRTIAVTFTGTTEQANRLIAIVNEAAKLIDPSRQIACDGFWPHALEPGVVALAAKDRPKAVEVTGLQ</sequence>
<dbReference type="Proteomes" id="UP000006461">
    <property type="component" value="Chromosome"/>
</dbReference>
<protein>
    <submittedName>
        <fullName evidence="1">Uncharacterized protein</fullName>
    </submittedName>
</protein>
<dbReference type="STRING" id="477641.MODMU_2385"/>
<reference evidence="1 2" key="1">
    <citation type="journal article" date="2012" name="J. Bacteriol.">
        <title>Genome Sequence of Radiation-Resistant Modestobacter marinus Strain BC501, a Representative Actinobacterium That Thrives on Calcareous Stone Surfaces.</title>
        <authorList>
            <person name="Normand P."/>
            <person name="Gury J."/>
            <person name="Pujic P."/>
            <person name="Chouaia B."/>
            <person name="Crotti E."/>
            <person name="Brusetti L."/>
            <person name="Daffonchio D."/>
            <person name="Vacherie B."/>
            <person name="Barbe V."/>
            <person name="Medigue C."/>
            <person name="Calteau A."/>
            <person name="Ghodhbane-Gtari F."/>
            <person name="Essoussi I."/>
            <person name="Nouioui I."/>
            <person name="Abbassi-Ghozzi I."/>
            <person name="Gtari M."/>
        </authorList>
    </citation>
    <scope>NUCLEOTIDE SEQUENCE [LARGE SCALE GENOMIC DNA]</scope>
    <source>
        <strain evidence="2">BC 501</strain>
    </source>
</reference>
<dbReference type="HOGENOM" id="CLU_2683820_0_0_11"/>